<sequence>MFLSFGTNVATLTQDESVTFNAILTDPDGVADIVGGTLRSADESLEFGVFVAAGQPGAYSLSLSWAQLHQTQPIEFDGGESPRGFRAVFFDQGGLTATDDLTLELVCAGGAACAGTCTDLALDGLNCGFCGRTCDSGQDACEAGGCGPALSRCINFDEGLDTCTAACQSFGETCAENACGAGITTRTFNNLMWCEDDLNGVNKIMACDEPQMWNVGARAIKCCCTDTK</sequence>
<reference evidence="1" key="1">
    <citation type="submission" date="2022-11" db="EMBL/GenBank/DDBJ databases">
        <title>Minimal conservation of predation-associated metabolite biosynthetic gene clusters underscores biosynthetic potential of Myxococcota including descriptions for ten novel species: Archangium lansinium sp. nov., Myxococcus landrumus sp. nov., Nannocystis bai.</title>
        <authorList>
            <person name="Ahearne A."/>
            <person name="Stevens C."/>
            <person name="Phillips K."/>
        </authorList>
    </citation>
    <scope>NUCLEOTIDE SEQUENCE</scope>
    <source>
        <strain evidence="1">Na p29</strain>
    </source>
</reference>
<protein>
    <submittedName>
        <fullName evidence="1">Uncharacterized protein</fullName>
    </submittedName>
</protein>
<dbReference type="Proteomes" id="UP001150924">
    <property type="component" value="Unassembled WGS sequence"/>
</dbReference>
<evidence type="ECO:0000313" key="1">
    <source>
        <dbReference type="EMBL" id="MCY1010937.1"/>
    </source>
</evidence>
<organism evidence="1 2">
    <name type="scientific">Nannocystis pusilla</name>
    <dbReference type="NCBI Taxonomy" id="889268"/>
    <lineage>
        <taxon>Bacteria</taxon>
        <taxon>Pseudomonadati</taxon>
        <taxon>Myxococcota</taxon>
        <taxon>Polyangia</taxon>
        <taxon>Nannocystales</taxon>
        <taxon>Nannocystaceae</taxon>
        <taxon>Nannocystis</taxon>
    </lineage>
</organism>
<dbReference type="EMBL" id="JAPNKE010000002">
    <property type="protein sequence ID" value="MCY1010937.1"/>
    <property type="molecule type" value="Genomic_DNA"/>
</dbReference>
<gene>
    <name evidence="1" type="ORF">OV079_36305</name>
</gene>
<comment type="caution">
    <text evidence="1">The sequence shown here is derived from an EMBL/GenBank/DDBJ whole genome shotgun (WGS) entry which is preliminary data.</text>
</comment>
<dbReference type="AlphaFoldDB" id="A0A9X3EV84"/>
<evidence type="ECO:0000313" key="2">
    <source>
        <dbReference type="Proteomes" id="UP001150924"/>
    </source>
</evidence>
<name>A0A9X3EV84_9BACT</name>
<dbReference type="RefSeq" id="WP_267774092.1">
    <property type="nucleotide sequence ID" value="NZ_JAPNKE010000002.1"/>
</dbReference>
<accession>A0A9X3EV84</accession>
<keyword evidence="2" id="KW-1185">Reference proteome</keyword>
<proteinExistence type="predicted"/>